<organism evidence="1 2">
    <name type="scientific">Hymenobacter metallilatus</name>
    <dbReference type="NCBI Taxonomy" id="2493666"/>
    <lineage>
        <taxon>Bacteria</taxon>
        <taxon>Pseudomonadati</taxon>
        <taxon>Bacteroidota</taxon>
        <taxon>Cytophagia</taxon>
        <taxon>Cytophagales</taxon>
        <taxon>Hymenobacteraceae</taxon>
        <taxon>Hymenobacter</taxon>
    </lineage>
</organism>
<reference evidence="1 2" key="1">
    <citation type="submission" date="2018-12" db="EMBL/GenBank/DDBJ databases">
        <authorList>
            <person name="Feng G."/>
            <person name="Zhu H."/>
        </authorList>
    </citation>
    <scope>NUCLEOTIDE SEQUENCE [LARGE SCALE GENOMIC DNA]</scope>
    <source>
        <strain evidence="1 2">9PBR-2</strain>
    </source>
</reference>
<dbReference type="AlphaFoldDB" id="A0A3R9M3Z5"/>
<dbReference type="RefSeq" id="WP_125427159.1">
    <property type="nucleotide sequence ID" value="NZ_RWIS01000002.1"/>
</dbReference>
<comment type="caution">
    <text evidence="1">The sequence shown here is derived from an EMBL/GenBank/DDBJ whole genome shotgun (WGS) entry which is preliminary data.</text>
</comment>
<evidence type="ECO:0000313" key="2">
    <source>
        <dbReference type="Proteomes" id="UP000280066"/>
    </source>
</evidence>
<evidence type="ECO:0000313" key="1">
    <source>
        <dbReference type="EMBL" id="RSK36139.1"/>
    </source>
</evidence>
<accession>A0A3R9M3Z5</accession>
<dbReference type="Proteomes" id="UP000280066">
    <property type="component" value="Unassembled WGS sequence"/>
</dbReference>
<keyword evidence="2" id="KW-1185">Reference proteome</keyword>
<gene>
    <name evidence="1" type="ORF">EI290_04445</name>
</gene>
<dbReference type="EMBL" id="RWIS01000002">
    <property type="protein sequence ID" value="RSK36139.1"/>
    <property type="molecule type" value="Genomic_DNA"/>
</dbReference>
<name>A0A3R9M3Z5_9BACT</name>
<protein>
    <submittedName>
        <fullName evidence="1">DUF3592 domain-containing protein</fullName>
    </submittedName>
</protein>
<proteinExistence type="predicted"/>
<sequence length="126" mass="14756">MVLILLVAAGVATVFVLNYLNRYAETQRRQLIQERWVATSAHVLSAEPFMLGIARRNARDYYCTLQLQYHDQQNTRYIITLPVPDSPTEFLYVVGDELPIWYNPLRPQEIELVRLPAHDGRWLNAW</sequence>
<dbReference type="OrthoDB" id="9871859at2"/>